<dbReference type="HOGENOM" id="CLU_2492494_0_0_11"/>
<sequence length="86" mass="9709">MGGAVVDLHRYLPLGPRQAIWSGDRAVLLARRAHWILRLVRNSRRTIWPTSATSLSLLNSLYERGVLQKWGILLVANASSERFSNV</sequence>
<protein>
    <submittedName>
        <fullName evidence="1">Uncharacterized protein</fullName>
    </submittedName>
</protein>
<reference evidence="1 2" key="2">
    <citation type="submission" date="2008-10" db="EMBL/GenBank/DDBJ databases">
        <authorList>
            <person name="Fulton L."/>
            <person name="Clifton S."/>
            <person name="Fulton B."/>
            <person name="Xu J."/>
            <person name="Minx P."/>
            <person name="Pepin K.H."/>
            <person name="Johnson M."/>
            <person name="Thiruvilangam P."/>
            <person name="Bhonagiri V."/>
            <person name="Nash W.E."/>
            <person name="Mardis E.R."/>
            <person name="Wilson R.K."/>
        </authorList>
    </citation>
    <scope>NUCLEOTIDE SEQUENCE [LARGE SCALE GENOMIC DNA]</scope>
    <source>
        <strain evidence="1 2">DSM 13279</strain>
    </source>
</reference>
<evidence type="ECO:0000313" key="1">
    <source>
        <dbReference type="EMBL" id="EEA90525.1"/>
    </source>
</evidence>
<dbReference type="EMBL" id="ABXJ01000069">
    <property type="protein sequence ID" value="EEA90525.1"/>
    <property type="molecule type" value="Genomic_DNA"/>
</dbReference>
<keyword evidence="2" id="KW-1185">Reference proteome</keyword>
<evidence type="ECO:0000313" key="2">
    <source>
        <dbReference type="Proteomes" id="UP000003560"/>
    </source>
</evidence>
<accession>B6GB30</accession>
<comment type="caution">
    <text evidence="1">The sequence shown here is derived from an EMBL/GenBank/DDBJ whole genome shotgun (WGS) entry which is preliminary data.</text>
</comment>
<organism evidence="1 2">
    <name type="scientific">Collinsella stercoris DSM 13279</name>
    <dbReference type="NCBI Taxonomy" id="445975"/>
    <lineage>
        <taxon>Bacteria</taxon>
        <taxon>Bacillati</taxon>
        <taxon>Actinomycetota</taxon>
        <taxon>Coriobacteriia</taxon>
        <taxon>Coriobacteriales</taxon>
        <taxon>Coriobacteriaceae</taxon>
        <taxon>Collinsella</taxon>
    </lineage>
</organism>
<dbReference type="AlphaFoldDB" id="B6GB30"/>
<name>B6GB30_9ACTN</name>
<reference evidence="1 2" key="1">
    <citation type="submission" date="2008-10" db="EMBL/GenBank/DDBJ databases">
        <title>Draft genome sequence of Collinsella stercoris (DSM 13279).</title>
        <authorList>
            <person name="Sudarsanam P."/>
            <person name="Ley R."/>
            <person name="Guruge J."/>
            <person name="Turnbaugh P.J."/>
            <person name="Mahowald M."/>
            <person name="Liep D."/>
            <person name="Gordon J."/>
        </authorList>
    </citation>
    <scope>NUCLEOTIDE SEQUENCE [LARGE SCALE GENOMIC DNA]</scope>
    <source>
        <strain evidence="1 2">DSM 13279</strain>
    </source>
</reference>
<dbReference type="Proteomes" id="UP000003560">
    <property type="component" value="Unassembled WGS sequence"/>
</dbReference>
<gene>
    <name evidence="1" type="ORF">COLSTE_01284</name>
</gene>
<proteinExistence type="predicted"/>